<feature type="compositionally biased region" description="Polar residues" evidence="2">
    <location>
        <begin position="126"/>
        <end position="135"/>
    </location>
</feature>
<name>A0A7S1PHL2_9EUKA</name>
<feature type="region of interest" description="Disordered" evidence="2">
    <location>
        <begin position="1"/>
        <end position="153"/>
    </location>
</feature>
<feature type="compositionally biased region" description="Basic and acidic residues" evidence="2">
    <location>
        <begin position="41"/>
        <end position="52"/>
    </location>
</feature>
<feature type="compositionally biased region" description="Basic and acidic residues" evidence="2">
    <location>
        <begin position="142"/>
        <end position="153"/>
    </location>
</feature>
<feature type="compositionally biased region" description="Polar residues" evidence="2">
    <location>
        <begin position="82"/>
        <end position="94"/>
    </location>
</feature>
<gene>
    <name evidence="3" type="ORF">PCOS0759_LOCUS2344</name>
</gene>
<reference evidence="3" key="1">
    <citation type="submission" date="2021-01" db="EMBL/GenBank/DDBJ databases">
        <authorList>
            <person name="Corre E."/>
            <person name="Pelletier E."/>
            <person name="Niang G."/>
            <person name="Scheremetjew M."/>
            <person name="Finn R."/>
            <person name="Kale V."/>
            <person name="Holt S."/>
            <person name="Cochrane G."/>
            <person name="Meng A."/>
            <person name="Brown T."/>
            <person name="Cohen L."/>
        </authorList>
    </citation>
    <scope>NUCLEOTIDE SEQUENCE</scope>
    <source>
        <strain evidence="3">WS</strain>
    </source>
</reference>
<feature type="compositionally biased region" description="Polar residues" evidence="2">
    <location>
        <begin position="10"/>
        <end position="19"/>
    </location>
</feature>
<feature type="compositionally biased region" description="Basic and acidic residues" evidence="2">
    <location>
        <begin position="20"/>
        <end position="31"/>
    </location>
</feature>
<dbReference type="EMBL" id="HBGD01002830">
    <property type="protein sequence ID" value="CAD9079112.1"/>
    <property type="molecule type" value="Transcribed_RNA"/>
</dbReference>
<accession>A0A7S1PHL2</accession>
<keyword evidence="1" id="KW-0175">Coiled coil</keyword>
<dbReference type="AlphaFoldDB" id="A0A7S1PHL2"/>
<feature type="coiled-coil region" evidence="1">
    <location>
        <begin position="221"/>
        <end position="258"/>
    </location>
</feature>
<evidence type="ECO:0000256" key="1">
    <source>
        <dbReference type="SAM" id="Coils"/>
    </source>
</evidence>
<sequence>MSDFVPPQINAFSRTGKSPSTDDHHHSERGAKLYPILGHQQQHDYSAKDKVNVSKSGAKSPVLTPLILSQTQNSRRRHHYASSPSPLTAKSPQDASPKHRNSWLPTERQQKGRNKSTQLIPLASSVHKSNTSPTDSSRKRKSPYEHTPKILKDLHKRRRHRIAKASPFLPNFSSHSLPNLASTQSPTDSLEDIVPDFNAAYDFLQEHQKLKNQEKELSGRVMSLDASLKALQLEHQNLQHALLEKDKHIAKMQQEKQQIARAHNSQSKSLEQQSLKTRMLANYYEKDKDKLGNQVKDLTKSMSSLETMYRRNKLFHEEELHRIKTEYNVNTWKNETQHRFDQEVKLYKSLADDFETKWRGQQDIIDDLRAQLKERDETIQHTTADNEALQTDRRILKAKIRSLLKIKKEQSVRIKELETRCSFVQPGPDMALDASKLKRLQTADDGTQYLVEDDGTIVPIVREDKKKRRQRTVGVNGEFDESGGWVYYDSLDFYDTKLVGKKKEEITGETLDDGEWKWYLGFDPIKKIGKKIPGCTGFYDASDTWIWFDKFSPRNLQGPEKRTVVAKHEPLKLNAQSKIKSIVWNLNYKPRKWKEKKKQPDAKKIARAFV</sequence>
<proteinExistence type="predicted"/>
<evidence type="ECO:0000313" key="3">
    <source>
        <dbReference type="EMBL" id="CAD9079112.1"/>
    </source>
</evidence>
<evidence type="ECO:0000256" key="2">
    <source>
        <dbReference type="SAM" id="MobiDB-lite"/>
    </source>
</evidence>
<organism evidence="3">
    <name type="scientific">Percolomonas cosmopolitus</name>
    <dbReference type="NCBI Taxonomy" id="63605"/>
    <lineage>
        <taxon>Eukaryota</taxon>
        <taxon>Discoba</taxon>
        <taxon>Heterolobosea</taxon>
        <taxon>Tetramitia</taxon>
        <taxon>Eutetramitia</taxon>
        <taxon>Percolomonadidae</taxon>
        <taxon>Percolomonas</taxon>
    </lineage>
</organism>
<protein>
    <submittedName>
        <fullName evidence="3">Uncharacterized protein</fullName>
    </submittedName>
</protein>